<comment type="caution">
    <text evidence="2">The sequence shown here is derived from an EMBL/GenBank/DDBJ whole genome shotgun (WGS) entry which is preliminary data.</text>
</comment>
<proteinExistence type="predicted"/>
<dbReference type="EMBL" id="JBHSNS010000003">
    <property type="protein sequence ID" value="MFC5729128.1"/>
    <property type="molecule type" value="Genomic_DNA"/>
</dbReference>
<sequence length="397" mass="41654">MSERQSLAGGMRQLTRDGGRRGVSVLTACVAGLAVLYAPIALTSMWFAFEPGAPRLQERLDAWVSGDSYATGHGSVAAVRATDYVDHRLVMLVHTVLGGLALLLAALQLVAVSRARRHLHRLVGRAYFALMTASMAAALVFLVVSPQVPVVGQVAFRWQLWVLALSTLGSAWLALSAARRGDVVAHRAWMALNIAFMLTAPVLRLTWTVLGPLFPEHDMLTNLEVGAVVLAVAAPAGGALVLMLQGASRRGPDLPAGRGLASRRRYVALAGLGCALVVVSHPGEAAGPAGYPWFHVAPVLGLLVICGIGERRTRGGESESREWEALVLGVALAPWAAILVGVAAATSIGATEAYLAGLMVAPGVPIVAAFGWIVGRRARAEHRGVEASVTVTAGQHR</sequence>
<dbReference type="Proteomes" id="UP001596072">
    <property type="component" value="Unassembled WGS sequence"/>
</dbReference>
<feature type="transmembrane region" description="Helical" evidence="1">
    <location>
        <begin position="122"/>
        <end position="144"/>
    </location>
</feature>
<accession>A0ABW0ZGL2</accession>
<dbReference type="RefSeq" id="WP_136433637.1">
    <property type="nucleotide sequence ID" value="NZ_JBHSNS010000003.1"/>
</dbReference>
<feature type="transmembrane region" description="Helical" evidence="1">
    <location>
        <begin position="354"/>
        <end position="374"/>
    </location>
</feature>
<name>A0ABW0ZGL2_9ACTN</name>
<feature type="transmembrane region" description="Helical" evidence="1">
    <location>
        <begin position="187"/>
        <end position="207"/>
    </location>
</feature>
<keyword evidence="1" id="KW-0472">Membrane</keyword>
<evidence type="ECO:0000313" key="2">
    <source>
        <dbReference type="EMBL" id="MFC5729128.1"/>
    </source>
</evidence>
<reference evidence="3" key="1">
    <citation type="journal article" date="2019" name="Int. J. Syst. Evol. Microbiol.">
        <title>The Global Catalogue of Microorganisms (GCM) 10K type strain sequencing project: providing services to taxonomists for standard genome sequencing and annotation.</title>
        <authorList>
            <consortium name="The Broad Institute Genomics Platform"/>
            <consortium name="The Broad Institute Genome Sequencing Center for Infectious Disease"/>
            <person name="Wu L."/>
            <person name="Ma J."/>
        </authorList>
    </citation>
    <scope>NUCLEOTIDE SEQUENCE [LARGE SCALE GENOMIC DNA]</scope>
    <source>
        <strain evidence="3">YIM 94188</strain>
    </source>
</reference>
<feature type="transmembrane region" description="Helical" evidence="1">
    <location>
        <begin position="89"/>
        <end position="110"/>
    </location>
</feature>
<feature type="transmembrane region" description="Helical" evidence="1">
    <location>
        <begin position="289"/>
        <end position="309"/>
    </location>
</feature>
<keyword evidence="1" id="KW-1133">Transmembrane helix</keyword>
<evidence type="ECO:0000256" key="1">
    <source>
        <dbReference type="SAM" id="Phobius"/>
    </source>
</evidence>
<keyword evidence="1" id="KW-0812">Transmembrane</keyword>
<feature type="transmembrane region" description="Helical" evidence="1">
    <location>
        <begin position="227"/>
        <end position="245"/>
    </location>
</feature>
<protein>
    <submittedName>
        <fullName evidence="2">DUF2306 domain-containing protein</fullName>
    </submittedName>
</protein>
<gene>
    <name evidence="2" type="ORF">ACFPQB_09370</name>
</gene>
<dbReference type="Pfam" id="PF10067">
    <property type="entry name" value="DUF2306"/>
    <property type="match status" value="1"/>
</dbReference>
<feature type="transmembrane region" description="Helical" evidence="1">
    <location>
        <begin position="156"/>
        <end position="175"/>
    </location>
</feature>
<keyword evidence="3" id="KW-1185">Reference proteome</keyword>
<feature type="transmembrane region" description="Helical" evidence="1">
    <location>
        <begin position="325"/>
        <end position="348"/>
    </location>
</feature>
<organism evidence="2 3">
    <name type="scientific">Nocardioides vastitatis</name>
    <dbReference type="NCBI Taxonomy" id="2568655"/>
    <lineage>
        <taxon>Bacteria</taxon>
        <taxon>Bacillati</taxon>
        <taxon>Actinomycetota</taxon>
        <taxon>Actinomycetes</taxon>
        <taxon>Propionibacteriales</taxon>
        <taxon>Nocardioidaceae</taxon>
        <taxon>Nocardioides</taxon>
    </lineage>
</organism>
<dbReference type="InterPro" id="IPR018750">
    <property type="entry name" value="DUF2306_membrane"/>
</dbReference>
<feature type="transmembrane region" description="Helical" evidence="1">
    <location>
        <begin position="21"/>
        <end position="49"/>
    </location>
</feature>
<evidence type="ECO:0000313" key="3">
    <source>
        <dbReference type="Proteomes" id="UP001596072"/>
    </source>
</evidence>
<feature type="transmembrane region" description="Helical" evidence="1">
    <location>
        <begin position="266"/>
        <end position="283"/>
    </location>
</feature>